<name>A0ABQ4STN4_9HYPH</name>
<reference evidence="2" key="1">
    <citation type="journal article" date="2021" name="Front. Microbiol.">
        <title>Comprehensive Comparative Genomics and Phenotyping of Methylobacterium Species.</title>
        <authorList>
            <person name="Alessa O."/>
            <person name="Ogura Y."/>
            <person name="Fujitani Y."/>
            <person name="Takami H."/>
            <person name="Hayashi T."/>
            <person name="Sahin N."/>
            <person name="Tani A."/>
        </authorList>
    </citation>
    <scope>NUCLEOTIDE SEQUENCE</scope>
    <source>
        <strain evidence="2">LMG 23639</strain>
    </source>
</reference>
<proteinExistence type="predicted"/>
<accession>A0ABQ4STN4</accession>
<protein>
    <recommendedName>
        <fullName evidence="1">PilZ domain-containing protein</fullName>
    </recommendedName>
</protein>
<dbReference type="EMBL" id="BPQR01000031">
    <property type="protein sequence ID" value="GJE06585.1"/>
    <property type="molecule type" value="Genomic_DNA"/>
</dbReference>
<dbReference type="InterPro" id="IPR009875">
    <property type="entry name" value="PilZ_domain"/>
</dbReference>
<evidence type="ECO:0000313" key="3">
    <source>
        <dbReference type="Proteomes" id="UP001055102"/>
    </source>
</evidence>
<dbReference type="RefSeq" id="WP_238275349.1">
    <property type="nucleotide sequence ID" value="NZ_BPQR01000031.1"/>
</dbReference>
<reference evidence="2" key="2">
    <citation type="submission" date="2021-08" db="EMBL/GenBank/DDBJ databases">
        <authorList>
            <person name="Tani A."/>
            <person name="Ola A."/>
            <person name="Ogura Y."/>
            <person name="Katsura K."/>
            <person name="Hayashi T."/>
        </authorList>
    </citation>
    <scope>NUCLEOTIDE SEQUENCE</scope>
    <source>
        <strain evidence="2">LMG 23639</strain>
    </source>
</reference>
<feature type="domain" description="PilZ" evidence="1">
    <location>
        <begin position="3"/>
        <end position="73"/>
    </location>
</feature>
<evidence type="ECO:0000313" key="2">
    <source>
        <dbReference type="EMBL" id="GJE06585.1"/>
    </source>
</evidence>
<evidence type="ECO:0000259" key="1">
    <source>
        <dbReference type="Pfam" id="PF07238"/>
    </source>
</evidence>
<dbReference type="Proteomes" id="UP001055102">
    <property type="component" value="Unassembled WGS sequence"/>
</dbReference>
<organism evidence="2 3">
    <name type="scientific">Methylobacterium jeotgali</name>
    <dbReference type="NCBI Taxonomy" id="381630"/>
    <lineage>
        <taxon>Bacteria</taxon>
        <taxon>Pseudomonadati</taxon>
        <taxon>Pseudomonadota</taxon>
        <taxon>Alphaproteobacteria</taxon>
        <taxon>Hyphomicrobiales</taxon>
        <taxon>Methylobacteriaceae</taxon>
        <taxon>Methylobacterium</taxon>
    </lineage>
</organism>
<gene>
    <name evidence="2" type="ORF">AOPFMNJM_1907</name>
</gene>
<dbReference type="Gene3D" id="2.40.10.220">
    <property type="entry name" value="predicted glycosyltransferase like domains"/>
    <property type="match status" value="1"/>
</dbReference>
<dbReference type="SUPFAM" id="SSF141371">
    <property type="entry name" value="PilZ domain-like"/>
    <property type="match status" value="1"/>
</dbReference>
<comment type="caution">
    <text evidence="2">The sequence shown here is derived from an EMBL/GenBank/DDBJ whole genome shotgun (WGS) entry which is preliminary data.</text>
</comment>
<dbReference type="Pfam" id="PF07238">
    <property type="entry name" value="PilZ"/>
    <property type="match status" value="1"/>
</dbReference>
<sequence>MIEKRKSQRYRIILPALCWGRDRSDFYAVTEDISVDGIRLRSATTPELGEELVVSIPQIGSVEALVIRSTPQDFVVTVLGRSRPTQWVAQELIRLSLRQEGPALAAG</sequence>
<keyword evidence="3" id="KW-1185">Reference proteome</keyword>